<proteinExistence type="predicted"/>
<name>A0A1H2KIT7_9ACTN</name>
<dbReference type="GO" id="GO:0003995">
    <property type="term" value="F:acyl-CoA dehydrogenase activity"/>
    <property type="evidence" value="ECO:0007669"/>
    <property type="project" value="TreeGrafter"/>
</dbReference>
<dbReference type="SUPFAM" id="SSF56645">
    <property type="entry name" value="Acyl-CoA dehydrogenase NM domain-like"/>
    <property type="match status" value="1"/>
</dbReference>
<sequence>MDSVSTQDPTARRNALRAEALRIADDVLFPAAAEVDRTGTVPASHWRALADAGLYGIAAPVEAGGPGLEFGEVTEILEILVSGCLSTAFTWLQHHGVVISLSRTPNSPLRDELLQPTVAGRLRVGVAYAGVVPTPPRMTATRTGRGWSFTGHAPFVSGWGLVDLLQISARDAATDDVIAAILPTADLPSGVRASPLALTAAAATATVSVQVDELAVPDTRVVSRVTSAEFFANQNVGVRLNGTLPLGLLRRCTALLDVAGQAPAARRLRERADEARVALDSAMSDAASLLAARADAARLALDAAATLVAARGGEALLRGSDPERLFREASFVLVAASRPELKDLLVRRFGGLSEPDQTPLAPAASAVRPVWAARDA</sequence>
<gene>
    <name evidence="2" type="ORF">SAMN04488548_1343309</name>
</gene>
<reference evidence="2 3" key="1">
    <citation type="submission" date="2016-10" db="EMBL/GenBank/DDBJ databases">
        <authorList>
            <person name="de Groot N.N."/>
        </authorList>
    </citation>
    <scope>NUCLEOTIDE SEQUENCE [LARGE SCALE GENOMIC DNA]</scope>
    <source>
        <strain evidence="2 3">DSM 44215</strain>
    </source>
</reference>
<dbReference type="PANTHER" id="PTHR43884">
    <property type="entry name" value="ACYL-COA DEHYDROGENASE"/>
    <property type="match status" value="1"/>
</dbReference>
<evidence type="ECO:0000259" key="1">
    <source>
        <dbReference type="Pfam" id="PF02771"/>
    </source>
</evidence>
<feature type="domain" description="Acyl-CoA dehydrogenase/oxidase N-terminal" evidence="1">
    <location>
        <begin position="12"/>
        <end position="120"/>
    </location>
</feature>
<dbReference type="GO" id="GO:0050660">
    <property type="term" value="F:flavin adenine dinucleotide binding"/>
    <property type="evidence" value="ECO:0007669"/>
    <property type="project" value="InterPro"/>
</dbReference>
<dbReference type="EMBL" id="FNLM01000034">
    <property type="protein sequence ID" value="SDU68627.1"/>
    <property type="molecule type" value="Genomic_DNA"/>
</dbReference>
<dbReference type="Proteomes" id="UP000183180">
    <property type="component" value="Unassembled WGS sequence"/>
</dbReference>
<dbReference type="InterPro" id="IPR037069">
    <property type="entry name" value="AcylCoA_DH/ox_N_sf"/>
</dbReference>
<dbReference type="AlphaFoldDB" id="A0A1H2KIT7"/>
<dbReference type="PIRSF" id="PIRSF016578">
    <property type="entry name" value="HsaA"/>
    <property type="match status" value="1"/>
</dbReference>
<dbReference type="Gene3D" id="1.10.540.10">
    <property type="entry name" value="Acyl-CoA dehydrogenase/oxidase, N-terminal domain"/>
    <property type="match status" value="1"/>
</dbReference>
<dbReference type="STRING" id="158898.SAMN04488548_1343309"/>
<evidence type="ECO:0000313" key="3">
    <source>
        <dbReference type="Proteomes" id="UP000183180"/>
    </source>
</evidence>
<organism evidence="2 3">
    <name type="scientific">Gordonia westfalica</name>
    <dbReference type="NCBI Taxonomy" id="158898"/>
    <lineage>
        <taxon>Bacteria</taxon>
        <taxon>Bacillati</taxon>
        <taxon>Actinomycetota</taxon>
        <taxon>Actinomycetes</taxon>
        <taxon>Mycobacteriales</taxon>
        <taxon>Gordoniaceae</taxon>
        <taxon>Gordonia</taxon>
    </lineage>
</organism>
<dbReference type="InterPro" id="IPR013786">
    <property type="entry name" value="AcylCoA_DH/ox_N"/>
</dbReference>
<dbReference type="InterPro" id="IPR046373">
    <property type="entry name" value="Acyl-CoA_Oxase/DH_mid-dom_sf"/>
</dbReference>
<accession>A0A1H2KIT7</accession>
<evidence type="ECO:0000313" key="2">
    <source>
        <dbReference type="EMBL" id="SDU68627.1"/>
    </source>
</evidence>
<protein>
    <submittedName>
        <fullName evidence="2">Acyl-CoA dehydrogenase</fullName>
    </submittedName>
</protein>
<dbReference type="PANTHER" id="PTHR43884:SF12">
    <property type="entry name" value="ISOVALERYL-COA DEHYDROGENASE, MITOCHONDRIAL-RELATED"/>
    <property type="match status" value="1"/>
</dbReference>
<dbReference type="InterPro" id="IPR009100">
    <property type="entry name" value="AcylCoA_DH/oxidase_NM_dom_sf"/>
</dbReference>
<dbReference type="Gene3D" id="2.40.110.10">
    <property type="entry name" value="Butyryl-CoA Dehydrogenase, subunit A, domain 2"/>
    <property type="match status" value="1"/>
</dbReference>
<dbReference type="Pfam" id="PF02771">
    <property type="entry name" value="Acyl-CoA_dh_N"/>
    <property type="match status" value="1"/>
</dbReference>